<evidence type="ECO:0000256" key="1">
    <source>
        <dbReference type="SAM" id="MobiDB-lite"/>
    </source>
</evidence>
<sequence>MPNYDFRCQQCSQKFSRRVSIAEKDKVTCPKCEGKAEQIFTGFLYSKPGGESAGSSGCSSSNCRGCSGC</sequence>
<name>A0AAU0UJ13_9FIRM</name>
<dbReference type="Proteomes" id="UP001329915">
    <property type="component" value="Chromosome"/>
</dbReference>
<feature type="region of interest" description="Disordered" evidence="1">
    <location>
        <begin position="49"/>
        <end position="69"/>
    </location>
</feature>
<dbReference type="RefSeq" id="WP_366923182.1">
    <property type="nucleotide sequence ID" value="NZ_CP121694.1"/>
</dbReference>
<dbReference type="SMART" id="SM00834">
    <property type="entry name" value="CxxC_CXXC_SSSS"/>
    <property type="match status" value="1"/>
</dbReference>
<dbReference type="InterPro" id="IPR013429">
    <property type="entry name" value="Regulatory_FmdB_Zinc_ribbon"/>
</dbReference>
<dbReference type="AlphaFoldDB" id="A0AAU0UJ13"/>
<reference evidence="3 4" key="1">
    <citation type="submission" date="2023-04" db="EMBL/GenBank/DDBJ databases">
        <authorList>
            <person name="Hsu D."/>
        </authorList>
    </citation>
    <scope>NUCLEOTIDE SEQUENCE [LARGE SCALE GENOMIC DNA]</scope>
    <source>
        <strain evidence="3 4">MK1</strain>
    </source>
</reference>
<gene>
    <name evidence="3" type="ORF">MFMK1_000037</name>
</gene>
<evidence type="ECO:0000313" key="4">
    <source>
        <dbReference type="Proteomes" id="UP001329915"/>
    </source>
</evidence>
<proteinExistence type="predicted"/>
<dbReference type="EMBL" id="CP121694">
    <property type="protein sequence ID" value="WRO20279.1"/>
    <property type="molecule type" value="Genomic_DNA"/>
</dbReference>
<dbReference type="NCBIfam" id="TIGR02605">
    <property type="entry name" value="CxxC_CxxC_SSSS"/>
    <property type="match status" value="1"/>
</dbReference>
<feature type="domain" description="Putative regulatory protein FmdB zinc ribbon" evidence="2">
    <location>
        <begin position="1"/>
        <end position="41"/>
    </location>
</feature>
<organism evidence="3 4">
    <name type="scientific">Metallumcola ferriviriculae</name>
    <dbReference type="NCBI Taxonomy" id="3039180"/>
    <lineage>
        <taxon>Bacteria</taxon>
        <taxon>Bacillati</taxon>
        <taxon>Bacillota</taxon>
        <taxon>Clostridia</taxon>
        <taxon>Neomoorellales</taxon>
        <taxon>Desulfitibacteraceae</taxon>
        <taxon>Metallumcola</taxon>
    </lineage>
</organism>
<dbReference type="Pfam" id="PF09723">
    <property type="entry name" value="Zn_ribbon_8"/>
    <property type="match status" value="1"/>
</dbReference>
<evidence type="ECO:0000259" key="2">
    <source>
        <dbReference type="SMART" id="SM00834"/>
    </source>
</evidence>
<evidence type="ECO:0000313" key="3">
    <source>
        <dbReference type="EMBL" id="WRO20279.1"/>
    </source>
</evidence>
<dbReference type="KEGG" id="dbc:MFMK1_000037"/>
<keyword evidence="4" id="KW-1185">Reference proteome</keyword>
<protein>
    <submittedName>
        <fullName evidence="3">Zinc ribbon domain-containing protein</fullName>
    </submittedName>
</protein>
<accession>A0AAU0UJ13</accession>